<evidence type="ECO:0000256" key="3">
    <source>
        <dbReference type="ARBA" id="ARBA00008663"/>
    </source>
</evidence>
<organism evidence="17 18">
    <name type="scientific">Eiseniibacteriota bacterium</name>
    <dbReference type="NCBI Taxonomy" id="2212470"/>
    <lineage>
        <taxon>Bacteria</taxon>
        <taxon>Candidatus Eiseniibacteriota</taxon>
    </lineage>
</organism>
<accession>A0ABV6YJZ7</accession>
<keyword evidence="8 14" id="KW-0418">Kinase</keyword>
<dbReference type="InterPro" id="IPR015795">
    <property type="entry name" value="Pyrv_Knase_C"/>
</dbReference>
<dbReference type="Pfam" id="PF00224">
    <property type="entry name" value="PK"/>
    <property type="match status" value="1"/>
</dbReference>
<dbReference type="InterPro" id="IPR011037">
    <property type="entry name" value="Pyrv_Knase-like_insert_dom_sf"/>
</dbReference>
<reference evidence="17 18" key="1">
    <citation type="submission" date="2024-09" db="EMBL/GenBank/DDBJ databases">
        <authorList>
            <person name="D'Angelo T."/>
        </authorList>
    </citation>
    <scope>NUCLEOTIDE SEQUENCE [LARGE SCALE GENOMIC DNA]</scope>
    <source>
        <strain evidence="17">SAG AM-320-E07</strain>
    </source>
</reference>
<keyword evidence="7" id="KW-0547">Nucleotide-binding</keyword>
<dbReference type="InterPro" id="IPR015813">
    <property type="entry name" value="Pyrv/PenolPyrv_kinase-like_dom"/>
</dbReference>
<evidence type="ECO:0000256" key="13">
    <source>
        <dbReference type="NCBIfam" id="TIGR01064"/>
    </source>
</evidence>
<dbReference type="PROSITE" id="PS00110">
    <property type="entry name" value="PYRUVATE_KINASE"/>
    <property type="match status" value="1"/>
</dbReference>
<evidence type="ECO:0000256" key="8">
    <source>
        <dbReference type="ARBA" id="ARBA00022777"/>
    </source>
</evidence>
<comment type="caution">
    <text evidence="17">The sequence shown here is derived from an EMBL/GenBank/DDBJ whole genome shotgun (WGS) entry which is preliminary data.</text>
</comment>
<keyword evidence="9" id="KW-0067">ATP-binding</keyword>
<evidence type="ECO:0000256" key="9">
    <source>
        <dbReference type="ARBA" id="ARBA00022840"/>
    </source>
</evidence>
<dbReference type="NCBIfam" id="TIGR01064">
    <property type="entry name" value="pyruv_kin"/>
    <property type="match status" value="1"/>
</dbReference>
<keyword evidence="10 14" id="KW-0460">Magnesium</keyword>
<keyword evidence="6" id="KW-0479">Metal-binding</keyword>
<evidence type="ECO:0000259" key="15">
    <source>
        <dbReference type="Pfam" id="PF00224"/>
    </source>
</evidence>
<evidence type="ECO:0000256" key="6">
    <source>
        <dbReference type="ARBA" id="ARBA00022723"/>
    </source>
</evidence>
<evidence type="ECO:0000259" key="16">
    <source>
        <dbReference type="Pfam" id="PF02887"/>
    </source>
</evidence>
<dbReference type="EC" id="2.7.1.40" evidence="4 13"/>
<dbReference type="GO" id="GO:0004743">
    <property type="term" value="F:pyruvate kinase activity"/>
    <property type="evidence" value="ECO:0007669"/>
    <property type="project" value="UniProtKB-EC"/>
</dbReference>
<feature type="domain" description="Pyruvate kinase C-terminal" evidence="16">
    <location>
        <begin position="368"/>
        <end position="480"/>
    </location>
</feature>
<dbReference type="PANTHER" id="PTHR11817">
    <property type="entry name" value="PYRUVATE KINASE"/>
    <property type="match status" value="1"/>
</dbReference>
<dbReference type="NCBIfam" id="NF004978">
    <property type="entry name" value="PRK06354.1"/>
    <property type="match status" value="1"/>
</dbReference>
<dbReference type="Gene3D" id="3.20.20.60">
    <property type="entry name" value="Phosphoenolpyruvate-binding domains"/>
    <property type="match status" value="1"/>
</dbReference>
<evidence type="ECO:0000256" key="1">
    <source>
        <dbReference type="ARBA" id="ARBA00001958"/>
    </source>
</evidence>
<evidence type="ECO:0000256" key="4">
    <source>
        <dbReference type="ARBA" id="ARBA00012142"/>
    </source>
</evidence>
<dbReference type="InterPro" id="IPR018209">
    <property type="entry name" value="Pyrv_Knase_AS"/>
</dbReference>
<evidence type="ECO:0000256" key="11">
    <source>
        <dbReference type="ARBA" id="ARBA00023152"/>
    </source>
</evidence>
<dbReference type="SUPFAM" id="SSF50800">
    <property type="entry name" value="PK beta-barrel domain-like"/>
    <property type="match status" value="1"/>
</dbReference>
<dbReference type="InterPro" id="IPR015806">
    <property type="entry name" value="Pyrv_Knase_insert_dom_sf"/>
</dbReference>
<dbReference type="Gene3D" id="3.40.1380.20">
    <property type="entry name" value="Pyruvate kinase, C-terminal domain"/>
    <property type="match status" value="1"/>
</dbReference>
<feature type="domain" description="Pyruvate kinase barrel" evidence="15">
    <location>
        <begin position="3"/>
        <end position="337"/>
    </location>
</feature>
<dbReference type="Pfam" id="PF02887">
    <property type="entry name" value="PK_C"/>
    <property type="match status" value="1"/>
</dbReference>
<evidence type="ECO:0000256" key="10">
    <source>
        <dbReference type="ARBA" id="ARBA00022842"/>
    </source>
</evidence>
<comment type="cofactor">
    <cofactor evidence="1">
        <name>K(+)</name>
        <dbReference type="ChEBI" id="CHEBI:29103"/>
    </cofactor>
</comment>
<dbReference type="PRINTS" id="PR01050">
    <property type="entry name" value="PYRUVTKNASE"/>
</dbReference>
<dbReference type="SUPFAM" id="SSF51621">
    <property type="entry name" value="Phosphoenolpyruvate/pyruvate domain"/>
    <property type="match status" value="1"/>
</dbReference>
<dbReference type="Proteomes" id="UP001593833">
    <property type="component" value="Unassembled WGS sequence"/>
</dbReference>
<keyword evidence="5 14" id="KW-0808">Transferase</keyword>
<dbReference type="InterPro" id="IPR040442">
    <property type="entry name" value="Pyrv_kinase-like_dom_sf"/>
</dbReference>
<proteinExistence type="inferred from homology"/>
<comment type="catalytic activity">
    <reaction evidence="14">
        <text>pyruvate + ATP = phosphoenolpyruvate + ADP + H(+)</text>
        <dbReference type="Rhea" id="RHEA:18157"/>
        <dbReference type="ChEBI" id="CHEBI:15361"/>
        <dbReference type="ChEBI" id="CHEBI:15378"/>
        <dbReference type="ChEBI" id="CHEBI:30616"/>
        <dbReference type="ChEBI" id="CHEBI:58702"/>
        <dbReference type="ChEBI" id="CHEBI:456216"/>
        <dbReference type="EC" id="2.7.1.40"/>
    </reaction>
</comment>
<comment type="pathway">
    <text evidence="2 14">Carbohydrate degradation; glycolysis; pyruvate from D-glyceraldehyde 3-phosphate: step 5/5.</text>
</comment>
<gene>
    <name evidence="17" type="primary">pyk</name>
    <name evidence="17" type="ORF">ACFL6M_02735</name>
</gene>
<evidence type="ECO:0000313" key="18">
    <source>
        <dbReference type="Proteomes" id="UP001593833"/>
    </source>
</evidence>
<dbReference type="EMBL" id="JBHPKH010000018">
    <property type="protein sequence ID" value="MFC1572494.1"/>
    <property type="molecule type" value="Genomic_DNA"/>
</dbReference>
<evidence type="ECO:0000256" key="14">
    <source>
        <dbReference type="RuleBase" id="RU000504"/>
    </source>
</evidence>
<dbReference type="Gene3D" id="2.40.33.10">
    <property type="entry name" value="PK beta-barrel domain-like"/>
    <property type="match status" value="1"/>
</dbReference>
<dbReference type="InterPro" id="IPR015793">
    <property type="entry name" value="Pyrv_Knase_brl"/>
</dbReference>
<dbReference type="GO" id="GO:0016301">
    <property type="term" value="F:kinase activity"/>
    <property type="evidence" value="ECO:0007669"/>
    <property type="project" value="UniProtKB-KW"/>
</dbReference>
<keyword evidence="18" id="KW-1185">Reference proteome</keyword>
<evidence type="ECO:0000256" key="12">
    <source>
        <dbReference type="ARBA" id="ARBA00023317"/>
    </source>
</evidence>
<dbReference type="InterPro" id="IPR036918">
    <property type="entry name" value="Pyrv_Knase_C_sf"/>
</dbReference>
<comment type="similarity">
    <text evidence="3 14">Belongs to the pyruvate kinase family.</text>
</comment>
<sequence>MSRNTKIVATYGPAVASEDALTALISAGADVLRLNFSHGEYSEHEAAVKLIRKVSTKLGKSVAILQDLRGPKIRVGVLCPEPVMLREDDVVTLVPHTEIEDVSTGGPPIETEAARLIPIEGYPTLHEDIAVGEMILLADGAIALRVGAIDGVRIRCDVVVEGEISSHKGVNFPESRLRTLETITEKDVRDLEFGLAHGVDWIALSFVRSAADVEELKRRIASHGSEVPVIAKIEKREALRNLEEIVSASDGVMVARGDLGVETELEEVVLRQKEIIRACNRRGRVVITATQMLESMMHHPTPTRAEVADVSNAIFDGTDALMLSGETAVGEYPVEAVSFMARAAEQVEEALDADRLLAQRPFLDEVPDAVAHAACMTAHEIAAEAMICLTRSGLTARLVSRYRPRCPVIAVSPEERTIRRLAIHWGVLPVLLTEDLDGEALVEGALAKARSTGLLAEGDRVVITAGVSPGVLRGKTNLIRAEVL</sequence>
<evidence type="ECO:0000256" key="5">
    <source>
        <dbReference type="ARBA" id="ARBA00022679"/>
    </source>
</evidence>
<protein>
    <recommendedName>
        <fullName evidence="4 13">Pyruvate kinase</fullName>
        <ecNumber evidence="4 13">2.7.1.40</ecNumber>
    </recommendedName>
</protein>
<evidence type="ECO:0000256" key="7">
    <source>
        <dbReference type="ARBA" id="ARBA00022741"/>
    </source>
</evidence>
<evidence type="ECO:0000313" key="17">
    <source>
        <dbReference type="EMBL" id="MFC1572494.1"/>
    </source>
</evidence>
<keyword evidence="12 17" id="KW-0670">Pyruvate</keyword>
<dbReference type="SUPFAM" id="SSF52935">
    <property type="entry name" value="PK C-terminal domain-like"/>
    <property type="match status" value="1"/>
</dbReference>
<dbReference type="InterPro" id="IPR001697">
    <property type="entry name" value="Pyr_Knase"/>
</dbReference>
<evidence type="ECO:0000256" key="2">
    <source>
        <dbReference type="ARBA" id="ARBA00004997"/>
    </source>
</evidence>
<dbReference type="NCBIfam" id="NF004491">
    <property type="entry name" value="PRK05826.1"/>
    <property type="match status" value="1"/>
</dbReference>
<keyword evidence="11 14" id="KW-0324">Glycolysis</keyword>
<name>A0ABV6YJZ7_UNCEI</name>